<dbReference type="Proteomes" id="UP000221949">
    <property type="component" value="Segment"/>
</dbReference>
<evidence type="ECO:0000313" key="1">
    <source>
        <dbReference type="EMBL" id="ANZ50640.1"/>
    </source>
</evidence>
<organism evidence="1 2">
    <name type="scientific">Erwinia phage vB_EamM_Stratton</name>
    <dbReference type="NCBI Taxonomy" id="1883378"/>
    <lineage>
        <taxon>Viruses</taxon>
        <taxon>Duplodnaviria</taxon>
        <taxon>Heunggongvirae</taxon>
        <taxon>Uroviricota</taxon>
        <taxon>Caudoviricetes</taxon>
        <taxon>Chimalliviridae</taxon>
        <taxon>Erskinevirus</taxon>
        <taxon>Erskinevirus EaH2</taxon>
    </lineage>
</organism>
<proteinExistence type="predicted"/>
<evidence type="ECO:0000313" key="2">
    <source>
        <dbReference type="Proteomes" id="UP000221949"/>
    </source>
</evidence>
<reference evidence="2" key="1">
    <citation type="submission" date="2016-06" db="EMBL/GenBank/DDBJ databases">
        <authorList>
            <person name="Berg J.A."/>
            <person name="Stratton M.L."/>
            <person name="Esplin I.D."/>
            <person name="Jensen G.L."/>
            <person name="Merrill B.D."/>
            <person name="Breakwell D.P."/>
            <person name="Hope S."/>
            <person name="Grose J.H."/>
        </authorList>
    </citation>
    <scope>NUCLEOTIDE SEQUENCE [LARGE SCALE GENOMIC DNA]</scope>
</reference>
<sequence>MSTGAKHRFGDSEPAVRIPYKRLFALQKADMLPGDFNGRGMTRSLLTESLMRMEEEQNHDPSLIKALQWHSLLINRDRVNSTPVNACSHLLGLTPSIQIALIKPRYWRPALIREAYLLERCKVDPQKVWRKMDDHTYREEITHSLNLLLALRRQGIHHEGFESAMSTWLRKHK</sequence>
<protein>
    <submittedName>
        <fullName evidence="1">Uncharacterized protein</fullName>
    </submittedName>
</protein>
<name>A0A1B2IH82_9CAUD</name>
<dbReference type="EMBL" id="KX397373">
    <property type="protein sequence ID" value="ANZ50640.1"/>
    <property type="molecule type" value="Genomic_DNA"/>
</dbReference>
<accession>A0A1B2IH82</accession>
<gene>
    <name evidence="1" type="ORF">STRATTON_215</name>
</gene>